<gene>
    <name evidence="1" type="ORF">GCM10022218_34840</name>
</gene>
<name>A0ABP8AAB6_9SPHI</name>
<evidence type="ECO:0000313" key="1">
    <source>
        <dbReference type="EMBL" id="GAA4180519.1"/>
    </source>
</evidence>
<sequence>MPVRVMLEQQPVVMFFINGWIIVYNLDDGKIPFFEYRLQNENQIKIVRLSDEQGIILLDKITHLIGPFRKSLVE</sequence>
<dbReference type="Proteomes" id="UP001500167">
    <property type="component" value="Unassembled WGS sequence"/>
</dbReference>
<proteinExistence type="predicted"/>
<keyword evidence="2" id="KW-1185">Reference proteome</keyword>
<protein>
    <submittedName>
        <fullName evidence="1">Uncharacterized protein</fullName>
    </submittedName>
</protein>
<evidence type="ECO:0000313" key="2">
    <source>
        <dbReference type="Proteomes" id="UP001500167"/>
    </source>
</evidence>
<accession>A0ABP8AAB6</accession>
<reference evidence="2" key="1">
    <citation type="journal article" date="2019" name="Int. J. Syst. Evol. Microbiol.">
        <title>The Global Catalogue of Microorganisms (GCM) 10K type strain sequencing project: providing services to taxonomists for standard genome sequencing and annotation.</title>
        <authorList>
            <consortium name="The Broad Institute Genomics Platform"/>
            <consortium name="The Broad Institute Genome Sequencing Center for Infectious Disease"/>
            <person name="Wu L."/>
            <person name="Ma J."/>
        </authorList>
    </citation>
    <scope>NUCLEOTIDE SEQUENCE [LARGE SCALE GENOMIC DNA]</scope>
    <source>
        <strain evidence="2">JCM 16722</strain>
    </source>
</reference>
<comment type="caution">
    <text evidence="1">The sequence shown here is derived from an EMBL/GenBank/DDBJ whole genome shotgun (WGS) entry which is preliminary data.</text>
</comment>
<dbReference type="RefSeq" id="WP_346087168.1">
    <property type="nucleotide sequence ID" value="NZ_BAAAZK010000007.1"/>
</dbReference>
<dbReference type="EMBL" id="BAAAZK010000007">
    <property type="protein sequence ID" value="GAA4180519.1"/>
    <property type="molecule type" value="Genomic_DNA"/>
</dbReference>
<organism evidence="1 2">
    <name type="scientific">Sphingobacterium ginsenosidimutans</name>
    <dbReference type="NCBI Taxonomy" id="687845"/>
    <lineage>
        <taxon>Bacteria</taxon>
        <taxon>Pseudomonadati</taxon>
        <taxon>Bacteroidota</taxon>
        <taxon>Sphingobacteriia</taxon>
        <taxon>Sphingobacteriales</taxon>
        <taxon>Sphingobacteriaceae</taxon>
        <taxon>Sphingobacterium</taxon>
    </lineage>
</organism>